<evidence type="ECO:0000259" key="1">
    <source>
        <dbReference type="Pfam" id="PF00656"/>
    </source>
</evidence>
<dbReference type="InterPro" id="IPR011600">
    <property type="entry name" value="Pept_C14_caspase"/>
</dbReference>
<keyword evidence="3" id="KW-1185">Reference proteome</keyword>
<protein>
    <submittedName>
        <fullName evidence="2">Caspase family protein</fullName>
    </submittedName>
</protein>
<sequence>MTYLVDESGPGPRVHALIIGVGRYRHLEGGDKPANYDTLVYDQLTSPPLSAAAFARWVRDELRHPVAGPGSVDLLLSPGETSGLGGELAYVEVPSADAVAQAIDRWRSRCDSDPENVALFYFSGHGIDNGSPLLLMEDFARDRSRILDAALDRMDLVAGMRTCKAAYQYYFVDCCRERKDRVDRLRGAHTLPLPDVVEGPETRRDLTVVSASVHGRTAGGIPHAVSDFTQALLDALAGRAASRLEGRWRVTSLGLYRTIHELTGVAPVLQPPTMSVLGDCTLHLFDDAPHVPLGVRCEPGNAANFADVSLAEGNTGYRPVLRLEDLVWRATAPAGVYAVGVDFPDSSYVPLPSSRLLHAFYPPDLECVVDVERAR</sequence>
<name>A0ABV1TY75_9ACTN</name>
<dbReference type="RefSeq" id="WP_351962766.1">
    <property type="nucleotide sequence ID" value="NZ_JBEOZM010000061.1"/>
</dbReference>
<organism evidence="2 3">
    <name type="scientific">Streptomyces sp. 900105755</name>
    <dbReference type="NCBI Taxonomy" id="3154389"/>
    <lineage>
        <taxon>Bacteria</taxon>
        <taxon>Bacillati</taxon>
        <taxon>Actinomycetota</taxon>
        <taxon>Actinomycetes</taxon>
        <taxon>Kitasatosporales</taxon>
        <taxon>Streptomycetaceae</taxon>
        <taxon>Streptomyces</taxon>
    </lineage>
</organism>
<dbReference type="InterPro" id="IPR029030">
    <property type="entry name" value="Caspase-like_dom_sf"/>
</dbReference>
<evidence type="ECO:0000313" key="2">
    <source>
        <dbReference type="EMBL" id="MER6274557.1"/>
    </source>
</evidence>
<dbReference type="Pfam" id="PF00656">
    <property type="entry name" value="Peptidase_C14"/>
    <property type="match status" value="1"/>
</dbReference>
<reference evidence="2 3" key="1">
    <citation type="submission" date="2024-06" db="EMBL/GenBank/DDBJ databases">
        <title>The Natural Products Discovery Center: Release of the First 8490 Sequenced Strains for Exploring Actinobacteria Biosynthetic Diversity.</title>
        <authorList>
            <person name="Kalkreuter E."/>
            <person name="Kautsar S.A."/>
            <person name="Yang D."/>
            <person name="Bader C.D."/>
            <person name="Teijaro C.N."/>
            <person name="Fluegel L."/>
            <person name="Davis C.M."/>
            <person name="Simpson J.R."/>
            <person name="Lauterbach L."/>
            <person name="Steele A.D."/>
            <person name="Gui C."/>
            <person name="Meng S."/>
            <person name="Li G."/>
            <person name="Viehrig K."/>
            <person name="Ye F."/>
            <person name="Su P."/>
            <person name="Kiefer A.F."/>
            <person name="Nichols A."/>
            <person name="Cepeda A.J."/>
            <person name="Yan W."/>
            <person name="Fan B."/>
            <person name="Jiang Y."/>
            <person name="Adhikari A."/>
            <person name="Zheng C.-J."/>
            <person name="Schuster L."/>
            <person name="Cowan T.M."/>
            <person name="Smanski M.J."/>
            <person name="Chevrette M.G."/>
            <person name="De Carvalho L.P.S."/>
            <person name="Shen B."/>
        </authorList>
    </citation>
    <scope>NUCLEOTIDE SEQUENCE [LARGE SCALE GENOMIC DNA]</scope>
    <source>
        <strain evidence="2 3">NPDC001694</strain>
    </source>
</reference>
<accession>A0ABV1TY75</accession>
<dbReference type="EMBL" id="JBEOZM010000061">
    <property type="protein sequence ID" value="MER6274557.1"/>
    <property type="molecule type" value="Genomic_DNA"/>
</dbReference>
<gene>
    <name evidence="2" type="ORF">ABT211_46215</name>
</gene>
<evidence type="ECO:0000313" key="3">
    <source>
        <dbReference type="Proteomes" id="UP001490365"/>
    </source>
</evidence>
<comment type="caution">
    <text evidence="2">The sequence shown here is derived from an EMBL/GenBank/DDBJ whole genome shotgun (WGS) entry which is preliminary data.</text>
</comment>
<proteinExistence type="predicted"/>
<dbReference type="Proteomes" id="UP001490365">
    <property type="component" value="Unassembled WGS sequence"/>
</dbReference>
<feature type="domain" description="Peptidase C14 caspase" evidence="1">
    <location>
        <begin position="64"/>
        <end position="240"/>
    </location>
</feature>
<dbReference type="SUPFAM" id="SSF52129">
    <property type="entry name" value="Caspase-like"/>
    <property type="match status" value="1"/>
</dbReference>
<dbReference type="Gene3D" id="3.40.50.1460">
    <property type="match status" value="1"/>
</dbReference>